<keyword evidence="1" id="KW-0812">Transmembrane</keyword>
<dbReference type="InterPro" id="IPR045764">
    <property type="entry name" value="DUF6132"/>
</dbReference>
<evidence type="ECO:0000256" key="1">
    <source>
        <dbReference type="SAM" id="Phobius"/>
    </source>
</evidence>
<dbReference type="eggNOG" id="COG0607">
    <property type="taxonomic scope" value="Bacteria"/>
</dbReference>
<evidence type="ECO:0000313" key="3">
    <source>
        <dbReference type="Proteomes" id="UP000006044"/>
    </source>
</evidence>
<dbReference type="AlphaFoldDB" id="K0X2B5"/>
<dbReference type="EMBL" id="ADLE01000002">
    <property type="protein sequence ID" value="EJZ65637.1"/>
    <property type="molecule type" value="Genomic_DNA"/>
</dbReference>
<dbReference type="RefSeq" id="WP_008861219.1">
    <property type="nucleotide sequence ID" value="NZ_CAXSNY010000002.1"/>
</dbReference>
<comment type="caution">
    <text evidence="2">The sequence shown here is derived from an EMBL/GenBank/DDBJ whole genome shotgun (WGS) entry which is preliminary data.</text>
</comment>
<keyword evidence="1" id="KW-0472">Membrane</keyword>
<accession>K0X2B5</accession>
<dbReference type="GeneID" id="77848051"/>
<feature type="transmembrane region" description="Helical" evidence="1">
    <location>
        <begin position="7"/>
        <end position="26"/>
    </location>
</feature>
<feature type="transmembrane region" description="Helical" evidence="1">
    <location>
        <begin position="38"/>
        <end position="57"/>
    </location>
</feature>
<dbReference type="HOGENOM" id="CLU_197644_0_0_10"/>
<dbReference type="STRING" id="742726.HMPREF9448_00724"/>
<sequence>MKMLLKRYWLPVTGILLGALGGYLYWRFVGCATGTCPITSSPFASTVWGAAIGGLFVSSFKREKKYD</sequence>
<dbReference type="OrthoDB" id="2062758at2"/>
<dbReference type="Proteomes" id="UP000006044">
    <property type="component" value="Unassembled WGS sequence"/>
</dbReference>
<gene>
    <name evidence="2" type="ORF">HMPREF9448_00724</name>
</gene>
<protein>
    <recommendedName>
        <fullName evidence="4">YtxH domain-containing protein</fullName>
    </recommendedName>
</protein>
<reference evidence="2 3" key="1">
    <citation type="submission" date="2012-08" db="EMBL/GenBank/DDBJ databases">
        <title>The Genome Sequence of Barnesiella intestinihominis YIT 11860.</title>
        <authorList>
            <consortium name="The Broad Institute Genome Sequencing Platform"/>
            <person name="Earl A."/>
            <person name="Ward D."/>
            <person name="Feldgarden M."/>
            <person name="Gevers D."/>
            <person name="Morotomi M."/>
            <person name="Walker B."/>
            <person name="Young S.K."/>
            <person name="Zeng Q."/>
            <person name="Gargeya S."/>
            <person name="Fitzgerald M."/>
            <person name="Haas B."/>
            <person name="Abouelleil A."/>
            <person name="Alvarado L."/>
            <person name="Arachchi H.M."/>
            <person name="Berlin A.M."/>
            <person name="Chapman S.B."/>
            <person name="Goldberg J."/>
            <person name="Griggs A."/>
            <person name="Gujja S."/>
            <person name="Hansen M."/>
            <person name="Howarth C."/>
            <person name="Imamovic A."/>
            <person name="Larimer J."/>
            <person name="McCowen C."/>
            <person name="Montmayeur A."/>
            <person name="Murphy C."/>
            <person name="Neiman D."/>
            <person name="Pearson M."/>
            <person name="Priest M."/>
            <person name="Roberts A."/>
            <person name="Saif S."/>
            <person name="Shea T."/>
            <person name="Sisk P."/>
            <person name="Sykes S."/>
            <person name="Wortman J."/>
            <person name="Nusbaum C."/>
            <person name="Birren B."/>
        </authorList>
    </citation>
    <scope>NUCLEOTIDE SEQUENCE [LARGE SCALE GENOMIC DNA]</scope>
    <source>
        <strain evidence="2 3">YIT 11860</strain>
    </source>
</reference>
<dbReference type="Pfam" id="PF19628">
    <property type="entry name" value="DUF6132"/>
    <property type="match status" value="1"/>
</dbReference>
<proteinExistence type="predicted"/>
<keyword evidence="3" id="KW-1185">Reference proteome</keyword>
<name>K0X2B5_9BACT</name>
<evidence type="ECO:0008006" key="4">
    <source>
        <dbReference type="Google" id="ProtNLM"/>
    </source>
</evidence>
<organism evidence="2 3">
    <name type="scientific">Barnesiella intestinihominis YIT 11860</name>
    <dbReference type="NCBI Taxonomy" id="742726"/>
    <lineage>
        <taxon>Bacteria</taxon>
        <taxon>Pseudomonadati</taxon>
        <taxon>Bacteroidota</taxon>
        <taxon>Bacteroidia</taxon>
        <taxon>Bacteroidales</taxon>
        <taxon>Barnesiellaceae</taxon>
        <taxon>Barnesiella</taxon>
    </lineage>
</organism>
<evidence type="ECO:0000313" key="2">
    <source>
        <dbReference type="EMBL" id="EJZ65637.1"/>
    </source>
</evidence>
<keyword evidence="1" id="KW-1133">Transmembrane helix</keyword>